<protein>
    <submittedName>
        <fullName evidence="1">Uncharacterized protein</fullName>
    </submittedName>
</protein>
<keyword evidence="2" id="KW-1185">Reference proteome</keyword>
<dbReference type="AlphaFoldDB" id="A0A9W6IQW4"/>
<dbReference type="RefSeq" id="WP_271188235.1">
    <property type="nucleotide sequence ID" value="NZ_BSFE01000015.1"/>
</dbReference>
<proteinExistence type="predicted"/>
<dbReference type="EMBL" id="BSFE01000015">
    <property type="protein sequence ID" value="GLK53899.1"/>
    <property type="molecule type" value="Genomic_DNA"/>
</dbReference>
<evidence type="ECO:0000313" key="1">
    <source>
        <dbReference type="EMBL" id="GLK53899.1"/>
    </source>
</evidence>
<evidence type="ECO:0000313" key="2">
    <source>
        <dbReference type="Proteomes" id="UP001143486"/>
    </source>
</evidence>
<sequence length="161" mass="18058">MRYVLIPMACLAILPAACGKMPGELREYVQQDGDWGWGNGTGCKDRTDVWYIAGDRITIYSQGEIAGYLRLDERRGLYSNGLTSGSGAWTDMLWILHGPAPDGSGETGRQEMRLAIRGGPGRTTALRTYNHRLFVDDATGERRRIDEPRHGDRMIPCNERR</sequence>
<reference evidence="1" key="2">
    <citation type="submission" date="2023-01" db="EMBL/GenBank/DDBJ databases">
        <authorList>
            <person name="Sun Q."/>
            <person name="Evtushenko L."/>
        </authorList>
    </citation>
    <scope>NUCLEOTIDE SEQUENCE</scope>
    <source>
        <strain evidence="1">VKM B-1513</strain>
    </source>
</reference>
<name>A0A9W6IQW4_9PROT</name>
<gene>
    <name evidence="1" type="ORF">GCM10017621_34070</name>
</gene>
<accession>A0A9W6IQW4</accession>
<comment type="caution">
    <text evidence="1">The sequence shown here is derived from an EMBL/GenBank/DDBJ whole genome shotgun (WGS) entry which is preliminary data.</text>
</comment>
<reference evidence="1" key="1">
    <citation type="journal article" date="2014" name="Int. J. Syst. Evol. Microbiol.">
        <title>Complete genome sequence of Corynebacterium casei LMG S-19264T (=DSM 44701T), isolated from a smear-ripened cheese.</title>
        <authorList>
            <consortium name="US DOE Joint Genome Institute (JGI-PGF)"/>
            <person name="Walter F."/>
            <person name="Albersmeier A."/>
            <person name="Kalinowski J."/>
            <person name="Ruckert C."/>
        </authorList>
    </citation>
    <scope>NUCLEOTIDE SEQUENCE</scope>
    <source>
        <strain evidence="1">VKM B-1513</strain>
    </source>
</reference>
<organism evidence="1 2">
    <name type="scientific">Maricaulis virginensis</name>
    <dbReference type="NCBI Taxonomy" id="144022"/>
    <lineage>
        <taxon>Bacteria</taxon>
        <taxon>Pseudomonadati</taxon>
        <taxon>Pseudomonadota</taxon>
        <taxon>Alphaproteobacteria</taxon>
        <taxon>Maricaulales</taxon>
        <taxon>Maricaulaceae</taxon>
        <taxon>Maricaulis</taxon>
    </lineage>
</organism>
<dbReference type="Proteomes" id="UP001143486">
    <property type="component" value="Unassembled WGS sequence"/>
</dbReference>